<reference evidence="2 3" key="1">
    <citation type="submission" date="2023-01" db="EMBL/GenBank/DDBJ databases">
        <authorList>
            <person name="Whitehead M."/>
        </authorList>
    </citation>
    <scope>NUCLEOTIDE SEQUENCE [LARGE SCALE GENOMIC DNA]</scope>
</reference>
<feature type="signal peptide" evidence="1">
    <location>
        <begin position="1"/>
        <end position="27"/>
    </location>
</feature>
<evidence type="ECO:0008006" key="4">
    <source>
        <dbReference type="Google" id="ProtNLM"/>
    </source>
</evidence>
<organism evidence="2 3">
    <name type="scientific">Macrosiphum euphorbiae</name>
    <name type="common">potato aphid</name>
    <dbReference type="NCBI Taxonomy" id="13131"/>
    <lineage>
        <taxon>Eukaryota</taxon>
        <taxon>Metazoa</taxon>
        <taxon>Ecdysozoa</taxon>
        <taxon>Arthropoda</taxon>
        <taxon>Hexapoda</taxon>
        <taxon>Insecta</taxon>
        <taxon>Pterygota</taxon>
        <taxon>Neoptera</taxon>
        <taxon>Paraneoptera</taxon>
        <taxon>Hemiptera</taxon>
        <taxon>Sternorrhyncha</taxon>
        <taxon>Aphidomorpha</taxon>
        <taxon>Aphidoidea</taxon>
        <taxon>Aphididae</taxon>
        <taxon>Macrosiphini</taxon>
        <taxon>Macrosiphum</taxon>
    </lineage>
</organism>
<gene>
    <name evidence="2" type="ORF">MEUPH1_LOCUS2015</name>
</gene>
<dbReference type="EMBL" id="CARXXK010000001">
    <property type="protein sequence ID" value="CAI6344947.1"/>
    <property type="molecule type" value="Genomic_DNA"/>
</dbReference>
<name>A0AAV0VP06_9HEMI</name>
<sequence length="90" mass="10065">MRFCDRTFCRLQLLLIVVFSAATSVHGLRNVRPDGPCDPGELVFVGFCNLCMCNSQGMPNQLCARSWCPVQTTLPPRNSILYSIPNKPFT</sequence>
<evidence type="ECO:0000313" key="3">
    <source>
        <dbReference type="Proteomes" id="UP001160148"/>
    </source>
</evidence>
<feature type="chain" id="PRO_5043740419" description="Pacifastin domain-containing protein" evidence="1">
    <location>
        <begin position="28"/>
        <end position="90"/>
    </location>
</feature>
<keyword evidence="3" id="KW-1185">Reference proteome</keyword>
<keyword evidence="1" id="KW-0732">Signal</keyword>
<proteinExistence type="predicted"/>
<dbReference type="AlphaFoldDB" id="A0AAV0VP06"/>
<protein>
    <recommendedName>
        <fullName evidence="4">Pacifastin domain-containing protein</fullName>
    </recommendedName>
</protein>
<evidence type="ECO:0000313" key="2">
    <source>
        <dbReference type="EMBL" id="CAI6344947.1"/>
    </source>
</evidence>
<comment type="caution">
    <text evidence="2">The sequence shown here is derived from an EMBL/GenBank/DDBJ whole genome shotgun (WGS) entry which is preliminary data.</text>
</comment>
<accession>A0AAV0VP06</accession>
<evidence type="ECO:0000256" key="1">
    <source>
        <dbReference type="SAM" id="SignalP"/>
    </source>
</evidence>
<dbReference type="Proteomes" id="UP001160148">
    <property type="component" value="Unassembled WGS sequence"/>
</dbReference>